<dbReference type="GO" id="GO:0008654">
    <property type="term" value="P:phospholipid biosynthetic process"/>
    <property type="evidence" value="ECO:0007669"/>
    <property type="project" value="InterPro"/>
</dbReference>
<feature type="transmembrane region" description="Helical" evidence="1">
    <location>
        <begin position="6"/>
        <end position="25"/>
    </location>
</feature>
<dbReference type="Pfam" id="PF01066">
    <property type="entry name" value="CDP-OH_P_transf"/>
    <property type="match status" value="1"/>
</dbReference>
<feature type="transmembrane region" description="Helical" evidence="1">
    <location>
        <begin position="89"/>
        <end position="108"/>
    </location>
</feature>
<dbReference type="InterPro" id="IPR000462">
    <property type="entry name" value="CDP-OH_P_trans"/>
</dbReference>
<evidence type="ECO:0000256" key="1">
    <source>
        <dbReference type="SAM" id="Phobius"/>
    </source>
</evidence>
<evidence type="ECO:0000313" key="2">
    <source>
        <dbReference type="EMBL" id="HGK24629.1"/>
    </source>
</evidence>
<accession>A0A7V3ZKF7</accession>
<keyword evidence="1" id="KW-0472">Membrane</keyword>
<gene>
    <name evidence="2" type="ORF">ENU78_09440</name>
</gene>
<dbReference type="GO" id="GO:0016780">
    <property type="term" value="F:phosphotransferase activity, for other substituted phosphate groups"/>
    <property type="evidence" value="ECO:0007669"/>
    <property type="project" value="InterPro"/>
</dbReference>
<feature type="transmembrane region" description="Helical" evidence="1">
    <location>
        <begin position="37"/>
        <end position="55"/>
    </location>
</feature>
<protein>
    <recommendedName>
        <fullName evidence="3">CDP-alcohol phosphatidyltransferase family protein</fullName>
    </recommendedName>
</protein>
<evidence type="ECO:0008006" key="3">
    <source>
        <dbReference type="Google" id="ProtNLM"/>
    </source>
</evidence>
<reference evidence="2" key="1">
    <citation type="journal article" date="2020" name="mSystems">
        <title>Genome- and Community-Level Interaction Insights into Carbon Utilization and Element Cycling Functions of Hydrothermarchaeota in Hydrothermal Sediment.</title>
        <authorList>
            <person name="Zhou Z."/>
            <person name="Liu Y."/>
            <person name="Xu W."/>
            <person name="Pan J."/>
            <person name="Luo Z.H."/>
            <person name="Li M."/>
        </authorList>
    </citation>
    <scope>NUCLEOTIDE SEQUENCE [LARGE SCALE GENOMIC DNA]</scope>
    <source>
        <strain evidence="2">SpSt-70</strain>
    </source>
</reference>
<keyword evidence="1" id="KW-1133">Transmembrane helix</keyword>
<sequence length="174" mass="19981">MPILKSIANVLTIFRLVIGFIIASIGNIQKKLGLKNAILWLILAWITDVLDGYLARTSKMPEDFIGKHDIYADMTVSAGVLYFLTVSNFIPWKFTIVFVITAIFLIWYFKEKAVADGIQAVPYALMIYTSFKYEPTYGYLIIAYLLFLILITWPRFPKEKVPEFINGIKNILKK</sequence>
<dbReference type="EMBL" id="DTDV01000023">
    <property type="protein sequence ID" value="HGK24629.1"/>
    <property type="molecule type" value="Genomic_DNA"/>
</dbReference>
<dbReference type="GO" id="GO:0016020">
    <property type="term" value="C:membrane"/>
    <property type="evidence" value="ECO:0007669"/>
    <property type="project" value="InterPro"/>
</dbReference>
<keyword evidence="1" id="KW-0812">Transmembrane</keyword>
<dbReference type="OMA" id="LWLILAW"/>
<organism evidence="2">
    <name type="scientific">Dictyoglomus thermophilum</name>
    <dbReference type="NCBI Taxonomy" id="14"/>
    <lineage>
        <taxon>Bacteria</taxon>
        <taxon>Pseudomonadati</taxon>
        <taxon>Dictyoglomota</taxon>
        <taxon>Dictyoglomia</taxon>
        <taxon>Dictyoglomales</taxon>
        <taxon>Dictyoglomaceae</taxon>
        <taxon>Dictyoglomus</taxon>
    </lineage>
</organism>
<feature type="transmembrane region" description="Helical" evidence="1">
    <location>
        <begin position="137"/>
        <end position="156"/>
    </location>
</feature>
<dbReference type="InterPro" id="IPR043130">
    <property type="entry name" value="CDP-OH_PTrfase_TM_dom"/>
</dbReference>
<comment type="caution">
    <text evidence="2">The sequence shown here is derived from an EMBL/GenBank/DDBJ whole genome shotgun (WGS) entry which is preliminary data.</text>
</comment>
<dbReference type="AlphaFoldDB" id="A0A7V3ZKF7"/>
<dbReference type="Gene3D" id="1.20.120.1760">
    <property type="match status" value="1"/>
</dbReference>
<name>A0A7V3ZKF7_DICTH</name>
<dbReference type="RefSeq" id="WP_012548413.1">
    <property type="nucleotide sequence ID" value="NZ_VTFL01000001.1"/>
</dbReference>
<proteinExistence type="predicted"/>